<feature type="compositionally biased region" description="Polar residues" evidence="1">
    <location>
        <begin position="118"/>
        <end position="128"/>
    </location>
</feature>
<dbReference type="EMBL" id="JABSTV010001251">
    <property type="protein sequence ID" value="KAH7950914.1"/>
    <property type="molecule type" value="Genomic_DNA"/>
</dbReference>
<dbReference type="Proteomes" id="UP000821837">
    <property type="component" value="Chromosome 5"/>
</dbReference>
<reference evidence="2" key="1">
    <citation type="journal article" date="2020" name="Cell">
        <title>Large-Scale Comparative Analyses of Tick Genomes Elucidate Their Genetic Diversity and Vector Capacities.</title>
        <authorList>
            <consortium name="Tick Genome and Microbiome Consortium (TIGMIC)"/>
            <person name="Jia N."/>
            <person name="Wang J."/>
            <person name="Shi W."/>
            <person name="Du L."/>
            <person name="Sun Y."/>
            <person name="Zhan W."/>
            <person name="Jiang J.F."/>
            <person name="Wang Q."/>
            <person name="Zhang B."/>
            <person name="Ji P."/>
            <person name="Bell-Sakyi L."/>
            <person name="Cui X.M."/>
            <person name="Yuan T.T."/>
            <person name="Jiang B.G."/>
            <person name="Yang W.F."/>
            <person name="Lam T.T."/>
            <person name="Chang Q.C."/>
            <person name="Ding S.J."/>
            <person name="Wang X.J."/>
            <person name="Zhu J.G."/>
            <person name="Ruan X.D."/>
            <person name="Zhao L."/>
            <person name="Wei J.T."/>
            <person name="Ye R.Z."/>
            <person name="Que T.C."/>
            <person name="Du C.H."/>
            <person name="Zhou Y.H."/>
            <person name="Cheng J.X."/>
            <person name="Dai P.F."/>
            <person name="Guo W.B."/>
            <person name="Han X.H."/>
            <person name="Huang E.J."/>
            <person name="Li L.F."/>
            <person name="Wei W."/>
            <person name="Gao Y.C."/>
            <person name="Liu J.Z."/>
            <person name="Shao H.Z."/>
            <person name="Wang X."/>
            <person name="Wang C.C."/>
            <person name="Yang T.C."/>
            <person name="Huo Q.B."/>
            <person name="Li W."/>
            <person name="Chen H.Y."/>
            <person name="Chen S.E."/>
            <person name="Zhou L.G."/>
            <person name="Ni X.B."/>
            <person name="Tian J.H."/>
            <person name="Sheng Y."/>
            <person name="Liu T."/>
            <person name="Pan Y.S."/>
            <person name="Xia L.Y."/>
            <person name="Li J."/>
            <person name="Zhao F."/>
            <person name="Cao W.C."/>
        </authorList>
    </citation>
    <scope>NUCLEOTIDE SEQUENCE</scope>
    <source>
        <strain evidence="2">Rsan-2018</strain>
    </source>
</reference>
<keyword evidence="3" id="KW-1185">Reference proteome</keyword>
<accession>A0A9D4PRD6</accession>
<organism evidence="2 3">
    <name type="scientific">Rhipicephalus sanguineus</name>
    <name type="common">Brown dog tick</name>
    <name type="synonym">Ixodes sanguineus</name>
    <dbReference type="NCBI Taxonomy" id="34632"/>
    <lineage>
        <taxon>Eukaryota</taxon>
        <taxon>Metazoa</taxon>
        <taxon>Ecdysozoa</taxon>
        <taxon>Arthropoda</taxon>
        <taxon>Chelicerata</taxon>
        <taxon>Arachnida</taxon>
        <taxon>Acari</taxon>
        <taxon>Parasitiformes</taxon>
        <taxon>Ixodida</taxon>
        <taxon>Ixodoidea</taxon>
        <taxon>Ixodidae</taxon>
        <taxon>Rhipicephalinae</taxon>
        <taxon>Rhipicephalus</taxon>
        <taxon>Rhipicephalus</taxon>
    </lineage>
</organism>
<name>A0A9D4PRD6_RHISA</name>
<gene>
    <name evidence="2" type="ORF">HPB52_003122</name>
</gene>
<sequence>MTAFTEGLRIEKAVYRHGMIFGSSSLTAFLASIVERLYQLDATLAINGIKGQKTMHAILLDALPAELRHLSATSSSNPQPYEDLCDAVLARYDETYHPLPETPVPPGTQPSHDRDLTSPASCPSTFRPASSAAVPAPDHRPDEVENVAAAVDQSATSTSVPQFSRRLPRRTPWRPPRPQPTSCPLFAHPSEVLPSTIFERDLPSNSKLCASCQQRSASPSMSTAAEVRAPYQLRPHLRDAATMAEAPEDDMPAGSPMAERATHVTPAQSAGIQHPNPREPSYATCRGCFNVHRCTIPTCRDYACSVSPQICSRDLDAGRRPSDMWSLCRCAVQASSAHLQPTVCAAIASRAADDARGVRLAVTGIVVACATPFLIRSRLSEIGSDMHKVGRTCYCQQRLFVATLARYVAPRAARQRPDGSR</sequence>
<evidence type="ECO:0000313" key="2">
    <source>
        <dbReference type="EMBL" id="KAH7950914.1"/>
    </source>
</evidence>
<reference evidence="2" key="2">
    <citation type="submission" date="2021-09" db="EMBL/GenBank/DDBJ databases">
        <authorList>
            <person name="Jia N."/>
            <person name="Wang J."/>
            <person name="Shi W."/>
            <person name="Du L."/>
            <person name="Sun Y."/>
            <person name="Zhan W."/>
            <person name="Jiang J."/>
            <person name="Wang Q."/>
            <person name="Zhang B."/>
            <person name="Ji P."/>
            <person name="Sakyi L.B."/>
            <person name="Cui X."/>
            <person name="Yuan T."/>
            <person name="Jiang B."/>
            <person name="Yang W."/>
            <person name="Lam T.T.-Y."/>
            <person name="Chang Q."/>
            <person name="Ding S."/>
            <person name="Wang X."/>
            <person name="Zhu J."/>
            <person name="Ruan X."/>
            <person name="Zhao L."/>
            <person name="Wei J."/>
            <person name="Que T."/>
            <person name="Du C."/>
            <person name="Cheng J."/>
            <person name="Dai P."/>
            <person name="Han X."/>
            <person name="Huang E."/>
            <person name="Gao Y."/>
            <person name="Liu J."/>
            <person name="Shao H."/>
            <person name="Ye R."/>
            <person name="Li L."/>
            <person name="Wei W."/>
            <person name="Wang X."/>
            <person name="Wang C."/>
            <person name="Huo Q."/>
            <person name="Li W."/>
            <person name="Guo W."/>
            <person name="Chen H."/>
            <person name="Chen S."/>
            <person name="Zhou L."/>
            <person name="Zhou L."/>
            <person name="Ni X."/>
            <person name="Tian J."/>
            <person name="Zhou Y."/>
            <person name="Sheng Y."/>
            <person name="Liu T."/>
            <person name="Pan Y."/>
            <person name="Xia L."/>
            <person name="Li J."/>
            <person name="Zhao F."/>
            <person name="Cao W."/>
        </authorList>
    </citation>
    <scope>NUCLEOTIDE SEQUENCE</scope>
    <source>
        <strain evidence="2">Rsan-2018</strain>
        <tissue evidence="2">Larvae</tissue>
    </source>
</reference>
<dbReference type="AlphaFoldDB" id="A0A9D4PRD6"/>
<evidence type="ECO:0000313" key="3">
    <source>
        <dbReference type="Proteomes" id="UP000821837"/>
    </source>
</evidence>
<feature type="compositionally biased region" description="Polar residues" evidence="1">
    <location>
        <begin position="153"/>
        <end position="162"/>
    </location>
</feature>
<proteinExistence type="predicted"/>
<evidence type="ECO:0000256" key="1">
    <source>
        <dbReference type="SAM" id="MobiDB-lite"/>
    </source>
</evidence>
<feature type="region of interest" description="Disordered" evidence="1">
    <location>
        <begin position="97"/>
        <end position="187"/>
    </location>
</feature>
<protein>
    <submittedName>
        <fullName evidence="2">Uncharacterized protein</fullName>
    </submittedName>
</protein>
<comment type="caution">
    <text evidence="2">The sequence shown here is derived from an EMBL/GenBank/DDBJ whole genome shotgun (WGS) entry which is preliminary data.</text>
</comment>